<dbReference type="AlphaFoldDB" id="A0A8K0P6D3"/>
<evidence type="ECO:0000256" key="1">
    <source>
        <dbReference type="SAM" id="MobiDB-lite"/>
    </source>
</evidence>
<accession>A0A8K0P6D3</accession>
<name>A0A8K0P6D3_LADFU</name>
<protein>
    <submittedName>
        <fullName evidence="2">Uncharacterized protein</fullName>
    </submittedName>
</protein>
<reference evidence="2" key="1">
    <citation type="submission" date="2013-04" db="EMBL/GenBank/DDBJ databases">
        <authorList>
            <person name="Qu J."/>
            <person name="Murali S.C."/>
            <person name="Bandaranaike D."/>
            <person name="Bellair M."/>
            <person name="Blankenburg K."/>
            <person name="Chao H."/>
            <person name="Dinh H."/>
            <person name="Doddapaneni H."/>
            <person name="Downs B."/>
            <person name="Dugan-Rocha S."/>
            <person name="Elkadiri S."/>
            <person name="Gnanaolivu R.D."/>
            <person name="Hernandez B."/>
            <person name="Javaid M."/>
            <person name="Jayaseelan J.C."/>
            <person name="Lee S."/>
            <person name="Li M."/>
            <person name="Ming W."/>
            <person name="Munidasa M."/>
            <person name="Muniz J."/>
            <person name="Nguyen L."/>
            <person name="Ongeri F."/>
            <person name="Osuji N."/>
            <person name="Pu L.-L."/>
            <person name="Puazo M."/>
            <person name="Qu C."/>
            <person name="Quiroz J."/>
            <person name="Raj R."/>
            <person name="Weissenberger G."/>
            <person name="Xin Y."/>
            <person name="Zou X."/>
            <person name="Han Y."/>
            <person name="Richards S."/>
            <person name="Worley K."/>
            <person name="Muzny D."/>
            <person name="Gibbs R."/>
        </authorList>
    </citation>
    <scope>NUCLEOTIDE SEQUENCE</scope>
    <source>
        <strain evidence="2">Sampled in the wild</strain>
    </source>
</reference>
<evidence type="ECO:0000313" key="2">
    <source>
        <dbReference type="EMBL" id="KAG8234772.1"/>
    </source>
</evidence>
<dbReference type="Proteomes" id="UP000792457">
    <property type="component" value="Unassembled WGS sequence"/>
</dbReference>
<sequence length="68" mass="7566">MMLGKMCTAGSRDNDLIVLKANKGFCVVVMRDPSSHPHPFQLPKRNLNHPSDSHQHWIQSPIGGSTPF</sequence>
<proteinExistence type="predicted"/>
<evidence type="ECO:0000313" key="3">
    <source>
        <dbReference type="Proteomes" id="UP000792457"/>
    </source>
</evidence>
<feature type="region of interest" description="Disordered" evidence="1">
    <location>
        <begin position="37"/>
        <end position="68"/>
    </location>
</feature>
<reference evidence="2" key="2">
    <citation type="submission" date="2017-10" db="EMBL/GenBank/DDBJ databases">
        <title>Ladona fulva Genome sequencing and assembly.</title>
        <authorList>
            <person name="Murali S."/>
            <person name="Richards S."/>
            <person name="Bandaranaike D."/>
            <person name="Bellair M."/>
            <person name="Blankenburg K."/>
            <person name="Chao H."/>
            <person name="Dinh H."/>
            <person name="Doddapaneni H."/>
            <person name="Dugan-Rocha S."/>
            <person name="Elkadiri S."/>
            <person name="Gnanaolivu R."/>
            <person name="Hernandez B."/>
            <person name="Skinner E."/>
            <person name="Javaid M."/>
            <person name="Lee S."/>
            <person name="Li M."/>
            <person name="Ming W."/>
            <person name="Munidasa M."/>
            <person name="Muniz J."/>
            <person name="Nguyen L."/>
            <person name="Hughes D."/>
            <person name="Osuji N."/>
            <person name="Pu L.-L."/>
            <person name="Puazo M."/>
            <person name="Qu C."/>
            <person name="Quiroz J."/>
            <person name="Raj R."/>
            <person name="Weissenberger G."/>
            <person name="Xin Y."/>
            <person name="Zou X."/>
            <person name="Han Y."/>
            <person name="Worley K."/>
            <person name="Muzny D."/>
            <person name="Gibbs R."/>
        </authorList>
    </citation>
    <scope>NUCLEOTIDE SEQUENCE</scope>
    <source>
        <strain evidence="2">Sampled in the wild</strain>
    </source>
</reference>
<comment type="caution">
    <text evidence="2">The sequence shown here is derived from an EMBL/GenBank/DDBJ whole genome shotgun (WGS) entry which is preliminary data.</text>
</comment>
<gene>
    <name evidence="2" type="ORF">J437_LFUL006604</name>
</gene>
<keyword evidence="3" id="KW-1185">Reference proteome</keyword>
<dbReference type="EMBL" id="KZ308844">
    <property type="protein sequence ID" value="KAG8234772.1"/>
    <property type="molecule type" value="Genomic_DNA"/>
</dbReference>
<organism evidence="2 3">
    <name type="scientific">Ladona fulva</name>
    <name type="common">Scarce chaser dragonfly</name>
    <name type="synonym">Libellula fulva</name>
    <dbReference type="NCBI Taxonomy" id="123851"/>
    <lineage>
        <taxon>Eukaryota</taxon>
        <taxon>Metazoa</taxon>
        <taxon>Ecdysozoa</taxon>
        <taxon>Arthropoda</taxon>
        <taxon>Hexapoda</taxon>
        <taxon>Insecta</taxon>
        <taxon>Pterygota</taxon>
        <taxon>Palaeoptera</taxon>
        <taxon>Odonata</taxon>
        <taxon>Epiprocta</taxon>
        <taxon>Anisoptera</taxon>
        <taxon>Libelluloidea</taxon>
        <taxon>Libellulidae</taxon>
        <taxon>Ladona</taxon>
    </lineage>
</organism>